<feature type="transmembrane region" description="Helical" evidence="7">
    <location>
        <begin position="115"/>
        <end position="136"/>
    </location>
</feature>
<reference evidence="10 11" key="1">
    <citation type="submission" date="2018-11" db="EMBL/GenBank/DDBJ databases">
        <title>Trebonia kvetii gen.nov., sp.nov., a novel acidophilic actinobacterium, and proposal of the new actinobacterial family Treboniaceae fam. nov.</title>
        <authorList>
            <person name="Rapoport D."/>
            <person name="Sagova-Mareckova M."/>
            <person name="Sedlacek I."/>
            <person name="Provaznik J."/>
            <person name="Kralova S."/>
            <person name="Pavlinic D."/>
            <person name="Benes V."/>
            <person name="Kopecky J."/>
        </authorList>
    </citation>
    <scope>NUCLEOTIDE SEQUENCE [LARGE SCALE GENOMIC DNA]</scope>
    <source>
        <strain evidence="10 11">15Tr583</strain>
    </source>
</reference>
<comment type="similarity">
    <text evidence="7">Belongs to the binding-protein-dependent transport system permease family.</text>
</comment>
<dbReference type="OrthoDB" id="145927at2"/>
<name>A0A6P2C328_9ACTN</name>
<dbReference type="Proteomes" id="UP000460272">
    <property type="component" value="Unassembled WGS sequence"/>
</dbReference>
<evidence type="ECO:0000313" key="11">
    <source>
        <dbReference type="Proteomes" id="UP000460272"/>
    </source>
</evidence>
<dbReference type="PANTHER" id="PTHR30193:SF41">
    <property type="entry name" value="DIACETYLCHITOBIOSE UPTAKE SYSTEM PERMEASE PROTEIN NGCF"/>
    <property type="match status" value="1"/>
</dbReference>
<dbReference type="AlphaFoldDB" id="A0A6P2C328"/>
<evidence type="ECO:0000256" key="5">
    <source>
        <dbReference type="ARBA" id="ARBA00022989"/>
    </source>
</evidence>
<keyword evidence="6 7" id="KW-0472">Membrane</keyword>
<evidence type="ECO:0000256" key="7">
    <source>
        <dbReference type="RuleBase" id="RU363032"/>
    </source>
</evidence>
<proteinExistence type="inferred from homology"/>
<accession>A0A6P2C328</accession>
<dbReference type="SUPFAM" id="SSF161098">
    <property type="entry name" value="MetI-like"/>
    <property type="match status" value="1"/>
</dbReference>
<feature type="domain" description="ABC transmembrane type-1" evidence="9">
    <location>
        <begin position="111"/>
        <end position="325"/>
    </location>
</feature>
<dbReference type="Pfam" id="PF00528">
    <property type="entry name" value="BPD_transp_1"/>
    <property type="match status" value="1"/>
</dbReference>
<keyword evidence="2 7" id="KW-0813">Transport</keyword>
<dbReference type="InterPro" id="IPR000515">
    <property type="entry name" value="MetI-like"/>
</dbReference>
<feature type="transmembrane region" description="Helical" evidence="7">
    <location>
        <begin position="52"/>
        <end position="72"/>
    </location>
</feature>
<feature type="transmembrane region" description="Helical" evidence="7">
    <location>
        <begin position="148"/>
        <end position="169"/>
    </location>
</feature>
<keyword evidence="11" id="KW-1185">Reference proteome</keyword>
<evidence type="ECO:0000256" key="6">
    <source>
        <dbReference type="ARBA" id="ARBA00023136"/>
    </source>
</evidence>
<evidence type="ECO:0000256" key="4">
    <source>
        <dbReference type="ARBA" id="ARBA00022692"/>
    </source>
</evidence>
<sequence length="336" mass="36603">MTTGVTPAVPSGTAGSRQNRTLSNGLRGHRPAAPQPAGRAARRARARQRRTALVFLAPGLALFIALIIYPMIRAFQMSFYDWNVVASAASTFTGFSNYVRAFHDPVFWRAAVNSAVYMAFTVPPQIVLGLGVAMLLNNKAPGRALFRALFYLPVVTSWVVVSLLFQYLFADSGLVNWMLHDVTHLTSTPTSWLGGRWTGMVAVSALGVWKGIGWSMMIYLAALQGVPKELQESAQVDGANAWQRFRAVTLPAIRPATVFVTVMLVIGGFNVFTSVLLVTGGGPADSTQVLLTYMYEQAFKNLDFGYGSAIAVVLTLFVFVLSLVQLRAFRSDPREA</sequence>
<dbReference type="InterPro" id="IPR051393">
    <property type="entry name" value="ABC_transporter_permease"/>
</dbReference>
<evidence type="ECO:0000313" key="10">
    <source>
        <dbReference type="EMBL" id="TVZ05588.1"/>
    </source>
</evidence>
<evidence type="ECO:0000256" key="1">
    <source>
        <dbReference type="ARBA" id="ARBA00004651"/>
    </source>
</evidence>
<keyword evidence="4 7" id="KW-0812">Transmembrane</keyword>
<dbReference type="PANTHER" id="PTHR30193">
    <property type="entry name" value="ABC TRANSPORTER PERMEASE PROTEIN"/>
    <property type="match status" value="1"/>
</dbReference>
<evidence type="ECO:0000259" key="9">
    <source>
        <dbReference type="PROSITE" id="PS50928"/>
    </source>
</evidence>
<feature type="transmembrane region" description="Helical" evidence="7">
    <location>
        <begin position="256"/>
        <end position="284"/>
    </location>
</feature>
<dbReference type="PROSITE" id="PS50928">
    <property type="entry name" value="ABC_TM1"/>
    <property type="match status" value="1"/>
</dbReference>
<dbReference type="GO" id="GO:0005886">
    <property type="term" value="C:plasma membrane"/>
    <property type="evidence" value="ECO:0007669"/>
    <property type="project" value="UniProtKB-SubCell"/>
</dbReference>
<keyword evidence="5 7" id="KW-1133">Transmembrane helix</keyword>
<dbReference type="CDD" id="cd06261">
    <property type="entry name" value="TM_PBP2"/>
    <property type="match status" value="1"/>
</dbReference>
<feature type="transmembrane region" description="Helical" evidence="7">
    <location>
        <begin position="304"/>
        <end position="324"/>
    </location>
</feature>
<dbReference type="GO" id="GO:0055085">
    <property type="term" value="P:transmembrane transport"/>
    <property type="evidence" value="ECO:0007669"/>
    <property type="project" value="InterPro"/>
</dbReference>
<evidence type="ECO:0000256" key="8">
    <source>
        <dbReference type="SAM" id="MobiDB-lite"/>
    </source>
</evidence>
<dbReference type="Gene3D" id="1.10.3720.10">
    <property type="entry name" value="MetI-like"/>
    <property type="match status" value="1"/>
</dbReference>
<comment type="subcellular location">
    <subcellularLocation>
        <location evidence="1 7">Cell membrane</location>
        <topology evidence="1 7">Multi-pass membrane protein</topology>
    </subcellularLocation>
</comment>
<protein>
    <submittedName>
        <fullName evidence="10">Sugar ABC transporter permease</fullName>
    </submittedName>
</protein>
<feature type="region of interest" description="Disordered" evidence="8">
    <location>
        <begin position="1"/>
        <end position="43"/>
    </location>
</feature>
<evidence type="ECO:0000256" key="2">
    <source>
        <dbReference type="ARBA" id="ARBA00022448"/>
    </source>
</evidence>
<keyword evidence="3" id="KW-1003">Cell membrane</keyword>
<gene>
    <name evidence="10" type="ORF">EAS64_13815</name>
</gene>
<dbReference type="EMBL" id="RPFW01000002">
    <property type="protein sequence ID" value="TVZ05588.1"/>
    <property type="molecule type" value="Genomic_DNA"/>
</dbReference>
<evidence type="ECO:0000256" key="3">
    <source>
        <dbReference type="ARBA" id="ARBA00022475"/>
    </source>
</evidence>
<dbReference type="InterPro" id="IPR035906">
    <property type="entry name" value="MetI-like_sf"/>
</dbReference>
<feature type="transmembrane region" description="Helical" evidence="7">
    <location>
        <begin position="197"/>
        <end position="222"/>
    </location>
</feature>
<organism evidence="10 11">
    <name type="scientific">Trebonia kvetii</name>
    <dbReference type="NCBI Taxonomy" id="2480626"/>
    <lineage>
        <taxon>Bacteria</taxon>
        <taxon>Bacillati</taxon>
        <taxon>Actinomycetota</taxon>
        <taxon>Actinomycetes</taxon>
        <taxon>Streptosporangiales</taxon>
        <taxon>Treboniaceae</taxon>
        <taxon>Trebonia</taxon>
    </lineage>
</organism>
<comment type="caution">
    <text evidence="10">The sequence shown here is derived from an EMBL/GenBank/DDBJ whole genome shotgun (WGS) entry which is preliminary data.</text>
</comment>
<dbReference type="RefSeq" id="WP_145853289.1">
    <property type="nucleotide sequence ID" value="NZ_RPFW01000002.1"/>
</dbReference>
<feature type="compositionally biased region" description="Polar residues" evidence="8">
    <location>
        <begin position="13"/>
        <end position="24"/>
    </location>
</feature>